<dbReference type="Pfam" id="PF13636">
    <property type="entry name" value="Methyltranf_PUA"/>
    <property type="match status" value="1"/>
</dbReference>
<evidence type="ECO:0000259" key="2">
    <source>
        <dbReference type="Pfam" id="PF17126"/>
    </source>
</evidence>
<comment type="caution">
    <text evidence="3">The sequence shown here is derived from an EMBL/GenBank/DDBJ whole genome shotgun (WGS) entry which is preliminary data.</text>
</comment>
<sequence length="114" mass="12148">MLLPDDRVLLPPALLPRALKGLHILRAGVLAGEIKNKRFVPNHALAMAYPAKAFSRSVPLEGDAVARFLAGETVACPAKLSGWCVATVFGHPIGWGKAVGGILKNHIPKGLRIR</sequence>
<evidence type="ECO:0008006" key="4">
    <source>
        <dbReference type="Google" id="ProtNLM"/>
    </source>
</evidence>
<dbReference type="Gene3D" id="2.30.130.60">
    <property type="match status" value="1"/>
</dbReference>
<dbReference type="AlphaFoldDB" id="A0A645J655"/>
<gene>
    <name evidence="3" type="ORF">SDC9_206309</name>
</gene>
<dbReference type="InterPro" id="IPR031340">
    <property type="entry name" value="RsmF_methylt_CI"/>
</dbReference>
<feature type="domain" description="Ribosomal RNA small subunit methyltransferase F first C-terminal" evidence="2">
    <location>
        <begin position="5"/>
        <end position="48"/>
    </location>
</feature>
<protein>
    <recommendedName>
        <fullName evidence="4">rRNA small subunit methyltransferase F RNA-binding PUA-like domain-containing protein</fullName>
    </recommendedName>
</protein>
<evidence type="ECO:0000313" key="3">
    <source>
        <dbReference type="EMBL" id="MPN58602.1"/>
    </source>
</evidence>
<proteinExistence type="predicted"/>
<reference evidence="3" key="1">
    <citation type="submission" date="2019-08" db="EMBL/GenBank/DDBJ databases">
        <authorList>
            <person name="Kucharzyk K."/>
            <person name="Murdoch R.W."/>
            <person name="Higgins S."/>
            <person name="Loffler F."/>
        </authorList>
    </citation>
    <scope>NUCLEOTIDE SEQUENCE</scope>
</reference>
<dbReference type="Pfam" id="PF17126">
    <property type="entry name" value="RsmF_methylt_CI"/>
    <property type="match status" value="1"/>
</dbReference>
<feature type="domain" description="rRNA small subunit methyltransferase F RNA-binding PUA-like" evidence="1">
    <location>
        <begin position="66"/>
        <end position="113"/>
    </location>
</feature>
<organism evidence="3">
    <name type="scientific">bioreactor metagenome</name>
    <dbReference type="NCBI Taxonomy" id="1076179"/>
    <lineage>
        <taxon>unclassified sequences</taxon>
        <taxon>metagenomes</taxon>
        <taxon>ecological metagenomes</taxon>
    </lineage>
</organism>
<evidence type="ECO:0000259" key="1">
    <source>
        <dbReference type="Pfam" id="PF13636"/>
    </source>
</evidence>
<dbReference type="CDD" id="cd21147">
    <property type="entry name" value="RsmF_methylt_CTD1"/>
    <property type="match status" value="1"/>
</dbReference>
<name>A0A645J655_9ZZZZ</name>
<dbReference type="EMBL" id="VSSQ01131491">
    <property type="protein sequence ID" value="MPN58602.1"/>
    <property type="molecule type" value="Genomic_DNA"/>
</dbReference>
<accession>A0A645J655</accession>
<dbReference type="InterPro" id="IPR027391">
    <property type="entry name" value="Nol1_Nop2_Fmu_2"/>
</dbReference>